<dbReference type="EMBL" id="SBLC01000039">
    <property type="protein sequence ID" value="RWY38185.1"/>
    <property type="molecule type" value="Genomic_DNA"/>
</dbReference>
<dbReference type="InterPro" id="IPR050483">
    <property type="entry name" value="CoA-transferase_III_domain"/>
</dbReference>
<comment type="caution">
    <text evidence="2">The sequence shown here is derived from an EMBL/GenBank/DDBJ whole genome shotgun (WGS) entry which is preliminary data.</text>
</comment>
<name>A0A3S3U250_9RHOB</name>
<keyword evidence="1 2" id="KW-0808">Transferase</keyword>
<dbReference type="OrthoDB" id="7208981at2"/>
<keyword evidence="3" id="KW-1185">Reference proteome</keyword>
<protein>
    <submittedName>
        <fullName evidence="2">CoA transferase</fullName>
    </submittedName>
</protein>
<gene>
    <name evidence="2" type="ORF">EP867_16485</name>
</gene>
<evidence type="ECO:0000313" key="3">
    <source>
        <dbReference type="Proteomes" id="UP000287168"/>
    </source>
</evidence>
<proteinExistence type="predicted"/>
<dbReference type="Gene3D" id="3.40.50.10540">
    <property type="entry name" value="Crotonobetainyl-coa:carnitine coa-transferase, domain 1"/>
    <property type="match status" value="1"/>
</dbReference>
<organism evidence="2 3">
    <name type="scientific">Falsigemmobacter intermedius</name>
    <dbReference type="NCBI Taxonomy" id="1553448"/>
    <lineage>
        <taxon>Bacteria</taxon>
        <taxon>Pseudomonadati</taxon>
        <taxon>Pseudomonadota</taxon>
        <taxon>Alphaproteobacteria</taxon>
        <taxon>Rhodobacterales</taxon>
        <taxon>Paracoccaceae</taxon>
        <taxon>Falsigemmobacter</taxon>
    </lineage>
</organism>
<dbReference type="Gene3D" id="3.30.1540.10">
    <property type="entry name" value="formyl-coa transferase, domain 3"/>
    <property type="match status" value="1"/>
</dbReference>
<reference evidence="2 3" key="1">
    <citation type="journal article" date="2015" name="Int. J. Syst. Evol. Microbiol.">
        <title>Gemmobacter intermedius sp. nov., isolated from a white stork (Ciconia ciconia).</title>
        <authorList>
            <person name="Kampfer P."/>
            <person name="Jerzak L."/>
            <person name="Wilharm G."/>
            <person name="Golke J."/>
            <person name="Busse H.J."/>
            <person name="Glaeser S.P."/>
        </authorList>
    </citation>
    <scope>NUCLEOTIDE SEQUENCE [LARGE SCALE GENOMIC DNA]</scope>
    <source>
        <strain evidence="2 3">119/4</strain>
    </source>
</reference>
<accession>A0A3S3U250</accession>
<dbReference type="Pfam" id="PF02515">
    <property type="entry name" value="CoA_transf_3"/>
    <property type="match status" value="1"/>
</dbReference>
<dbReference type="SUPFAM" id="SSF89796">
    <property type="entry name" value="CoA-transferase family III (CaiB/BaiF)"/>
    <property type="match status" value="1"/>
</dbReference>
<dbReference type="PANTHER" id="PTHR48207">
    <property type="entry name" value="SUCCINATE--HYDROXYMETHYLGLUTARATE COA-TRANSFERASE"/>
    <property type="match status" value="1"/>
</dbReference>
<dbReference type="PANTHER" id="PTHR48207:SF3">
    <property type="entry name" value="SUCCINATE--HYDROXYMETHYLGLUTARATE COA-TRANSFERASE"/>
    <property type="match status" value="1"/>
</dbReference>
<sequence>MTETPTAPAATAGPLSHLKVLDLSRVLAGPWAGQIFADLGAEVIKVERPGAGDDTRSWGPPFLKDLDGNETRESGYYLAANRGKRSVTVNIGTPEGQEIIRTLAKEADIVLENFKTGTLKRFGLDYESLRAVNERIIYCSLTGFGQNGPRANQVAYDFLIQAMGGLMSITGEEDGRPGGGPQKVGLPIVDLTTGLYLVIGALAALARREQTGRGDYLDLAMLDVQVALLANQAMNHLLTGNVPRRYGNGHPNIMPQQVFACRDGRIVLAVGNDEQYARLARLLNDPLMLEERFVKNRDRVQYRDELLGRIAEVFATFERADLLARLDAADIPAGPINTVAEALQEPQIAERGMVTRLAHPLSGEVPQVLSPLKFREAKGALPKAPPLLGADTDDILDGLGLSDEQRAGLRARGII</sequence>
<evidence type="ECO:0000256" key="1">
    <source>
        <dbReference type="ARBA" id="ARBA00022679"/>
    </source>
</evidence>
<dbReference type="InterPro" id="IPR023606">
    <property type="entry name" value="CoA-Trfase_III_dom_1_sf"/>
</dbReference>
<dbReference type="InterPro" id="IPR003673">
    <property type="entry name" value="CoA-Trfase_fam_III"/>
</dbReference>
<dbReference type="AlphaFoldDB" id="A0A3S3U250"/>
<dbReference type="InterPro" id="IPR044855">
    <property type="entry name" value="CoA-Trfase_III_dom3_sf"/>
</dbReference>
<dbReference type="Proteomes" id="UP000287168">
    <property type="component" value="Unassembled WGS sequence"/>
</dbReference>
<dbReference type="RefSeq" id="WP_128490566.1">
    <property type="nucleotide sequence ID" value="NZ_JBHLXB010000027.1"/>
</dbReference>
<dbReference type="GO" id="GO:0008410">
    <property type="term" value="F:CoA-transferase activity"/>
    <property type="evidence" value="ECO:0007669"/>
    <property type="project" value="TreeGrafter"/>
</dbReference>
<evidence type="ECO:0000313" key="2">
    <source>
        <dbReference type="EMBL" id="RWY38185.1"/>
    </source>
</evidence>